<evidence type="ECO:0000313" key="4">
    <source>
        <dbReference type="Proteomes" id="UP000786662"/>
    </source>
</evidence>
<organism evidence="3 4">
    <name type="scientific">Candidatus Sungiibacteriota bacterium</name>
    <dbReference type="NCBI Taxonomy" id="2750080"/>
    <lineage>
        <taxon>Bacteria</taxon>
        <taxon>Candidatus Sungiibacteriota</taxon>
    </lineage>
</organism>
<protein>
    <submittedName>
        <fullName evidence="3">Uncharacterized protein</fullName>
    </submittedName>
</protein>
<dbReference type="AlphaFoldDB" id="A0A9D6DP17"/>
<accession>A0A9D6DP17</accession>
<keyword evidence="2" id="KW-0472">Membrane</keyword>
<dbReference type="EMBL" id="JACOYY010000048">
    <property type="protein sequence ID" value="MBI2052373.1"/>
    <property type="molecule type" value="Genomic_DNA"/>
</dbReference>
<proteinExistence type="predicted"/>
<dbReference type="Proteomes" id="UP000786662">
    <property type="component" value="Unassembled WGS sequence"/>
</dbReference>
<reference evidence="3" key="1">
    <citation type="submission" date="2020-07" db="EMBL/GenBank/DDBJ databases">
        <title>Huge and variable diversity of episymbiotic CPR bacteria and DPANN archaea in groundwater ecosystems.</title>
        <authorList>
            <person name="He C.Y."/>
            <person name="Keren R."/>
            <person name="Whittaker M."/>
            <person name="Farag I.F."/>
            <person name="Doudna J."/>
            <person name="Cate J.H.D."/>
            <person name="Banfield J.F."/>
        </authorList>
    </citation>
    <scope>NUCLEOTIDE SEQUENCE</scope>
    <source>
        <strain evidence="3">NC_groundwater_191_Ag_S-0.1um_45_8</strain>
    </source>
</reference>
<sequence length="189" mass="21749">MNLKEMGVVYITNDRIPECVLNEPLDPYMLKLYEYKCVFFAMRFDSGPPNNPSARSYVFYFYRGEFNEHQRPDDIITFKVKFADTSKIHIIDQYLGGVAYGPINAPSWSERDVWRPGWMSQEGRQQMKEIADCRFQAASPMTVISHRFPDSPSEKSEPEKTNTEANNGMGIGMKVFLGLLVVVVLYYAC</sequence>
<feature type="compositionally biased region" description="Basic and acidic residues" evidence="1">
    <location>
        <begin position="147"/>
        <end position="162"/>
    </location>
</feature>
<keyword evidence="2" id="KW-1133">Transmembrane helix</keyword>
<comment type="caution">
    <text evidence="3">The sequence shown here is derived from an EMBL/GenBank/DDBJ whole genome shotgun (WGS) entry which is preliminary data.</text>
</comment>
<feature type="region of interest" description="Disordered" evidence="1">
    <location>
        <begin position="146"/>
        <end position="165"/>
    </location>
</feature>
<gene>
    <name evidence="3" type="ORF">HYT38_01690</name>
</gene>
<keyword evidence="2" id="KW-0812">Transmembrane</keyword>
<evidence type="ECO:0000313" key="3">
    <source>
        <dbReference type="EMBL" id="MBI2052373.1"/>
    </source>
</evidence>
<feature type="transmembrane region" description="Helical" evidence="2">
    <location>
        <begin position="168"/>
        <end position="188"/>
    </location>
</feature>
<evidence type="ECO:0000256" key="1">
    <source>
        <dbReference type="SAM" id="MobiDB-lite"/>
    </source>
</evidence>
<name>A0A9D6DP17_9BACT</name>
<evidence type="ECO:0000256" key="2">
    <source>
        <dbReference type="SAM" id="Phobius"/>
    </source>
</evidence>